<evidence type="ECO:0000256" key="4">
    <source>
        <dbReference type="ARBA" id="ARBA00022729"/>
    </source>
</evidence>
<keyword evidence="4 6" id="KW-0732">Signal</keyword>
<organism evidence="8">
    <name type="scientific">Acromyrmex echinatior</name>
    <name type="common">Panamanian leafcutter ant</name>
    <name type="synonym">Acromyrmex octospinosus echinatior</name>
    <dbReference type="NCBI Taxonomy" id="103372"/>
    <lineage>
        <taxon>Eukaryota</taxon>
        <taxon>Metazoa</taxon>
        <taxon>Ecdysozoa</taxon>
        <taxon>Arthropoda</taxon>
        <taxon>Hexapoda</taxon>
        <taxon>Insecta</taxon>
        <taxon>Pterygota</taxon>
        <taxon>Neoptera</taxon>
        <taxon>Endopterygota</taxon>
        <taxon>Hymenoptera</taxon>
        <taxon>Apocrita</taxon>
        <taxon>Aculeata</taxon>
        <taxon>Formicoidea</taxon>
        <taxon>Formicidae</taxon>
        <taxon>Myrmicinae</taxon>
        <taxon>Acromyrmex</taxon>
    </lineage>
</organism>
<evidence type="ECO:0000313" key="8">
    <source>
        <dbReference type="Proteomes" id="UP000007755"/>
    </source>
</evidence>
<keyword evidence="5" id="KW-0325">Glycoprotein</keyword>
<keyword evidence="8" id="KW-1185">Reference proteome</keyword>
<evidence type="ECO:0000313" key="7">
    <source>
        <dbReference type="EMBL" id="EGI58674.1"/>
    </source>
</evidence>
<dbReference type="Proteomes" id="UP000007755">
    <property type="component" value="Unassembled WGS sequence"/>
</dbReference>
<dbReference type="PANTHER" id="PTHR10009:SF7">
    <property type="entry name" value="GH10609P-RELATED"/>
    <property type="match status" value="1"/>
</dbReference>
<name>F4X4E5_ACREC</name>
<dbReference type="OrthoDB" id="7536104at2759"/>
<comment type="subcellular location">
    <subcellularLocation>
        <location evidence="1">Secreted</location>
    </subcellularLocation>
</comment>
<protein>
    <submittedName>
        <fullName evidence="7">Major royal jelly protein 1</fullName>
    </submittedName>
</protein>
<evidence type="ECO:0000256" key="2">
    <source>
        <dbReference type="ARBA" id="ARBA00009127"/>
    </source>
</evidence>
<dbReference type="InterPro" id="IPR011042">
    <property type="entry name" value="6-blade_b-propeller_TolB-like"/>
</dbReference>
<feature type="signal peptide" evidence="6">
    <location>
        <begin position="1"/>
        <end position="19"/>
    </location>
</feature>
<comment type="similarity">
    <text evidence="2">Belongs to the major royal jelly protein family.</text>
</comment>
<dbReference type="InParanoid" id="F4X4E5"/>
<keyword evidence="3" id="KW-0964">Secreted</keyword>
<accession>F4X4E5</accession>
<dbReference type="AlphaFoldDB" id="F4X4E5"/>
<sequence>MGHPLFALLILSMVIVSFGDKVKNIYTWKFPEFEWLSKEQEEDAIRSGIYNPSNCVFHDANEAEDGRIFITVPNMKARASPASLTTVTNKTGLGGPILRPYPDWNWHNSSCDGIINVYRIDIRCNHLFVMDNGKIGTDQICNPKLLIFNLKGDRLVKNIHIPIADKMGLLVTPLVYIPNETCMQFLDKMIVFMTDAGDSSLVVYNSFTNSMCRVESDYMKPTDTSISIAGENFTYVGGIYSITVLNDDLYFHPISGKEIYKIKIKNLLKCPNKEKANEQIQLIKKLSSQTAVLTSAGQSIFYSDSRAMSILRMKKSDKIYETEILAQDSEKFQDLCLAKFLDISAKWFVSCFRFLMALLISYTHMYDLYMYHASLTGVSNRFQRFTTGTLKLDEINGRYFEMDLTEILKKMNSTPSEIIKFNVSTFKGEFVSRQSRIYNIITYKLPP</sequence>
<feature type="chain" id="PRO_5003323487" evidence="6">
    <location>
        <begin position="20"/>
        <end position="447"/>
    </location>
</feature>
<evidence type="ECO:0000256" key="1">
    <source>
        <dbReference type="ARBA" id="ARBA00004613"/>
    </source>
</evidence>
<dbReference type="eggNOG" id="ENOG502SCJK">
    <property type="taxonomic scope" value="Eukaryota"/>
</dbReference>
<dbReference type="PANTHER" id="PTHR10009">
    <property type="entry name" value="PROTEIN YELLOW-RELATED"/>
    <property type="match status" value="1"/>
</dbReference>
<proteinExistence type="inferred from homology"/>
<dbReference type="InterPro" id="IPR017996">
    <property type="entry name" value="MRJP/yellow-related"/>
</dbReference>
<dbReference type="PRINTS" id="PR01366">
    <property type="entry name" value="ROYALJELLY"/>
</dbReference>
<evidence type="ECO:0000256" key="3">
    <source>
        <dbReference type="ARBA" id="ARBA00022525"/>
    </source>
</evidence>
<dbReference type="GO" id="GO:0005576">
    <property type="term" value="C:extracellular region"/>
    <property type="evidence" value="ECO:0007669"/>
    <property type="project" value="UniProtKB-SubCell"/>
</dbReference>
<dbReference type="Pfam" id="PF03022">
    <property type="entry name" value="MRJP"/>
    <property type="match status" value="1"/>
</dbReference>
<dbReference type="EMBL" id="GL888643">
    <property type="protein sequence ID" value="EGI58674.1"/>
    <property type="molecule type" value="Genomic_DNA"/>
</dbReference>
<evidence type="ECO:0000256" key="5">
    <source>
        <dbReference type="ARBA" id="ARBA00023180"/>
    </source>
</evidence>
<dbReference type="Gene3D" id="2.120.10.30">
    <property type="entry name" value="TolB, C-terminal domain"/>
    <property type="match status" value="1"/>
</dbReference>
<gene>
    <name evidence="7" type="ORF">G5I_13206</name>
</gene>
<reference evidence="7" key="1">
    <citation type="submission" date="2011-02" db="EMBL/GenBank/DDBJ databases">
        <title>The genome of the leaf-cutting ant Acromyrmex echinatior suggests key adaptations to social evolution and fungus farming.</title>
        <authorList>
            <person name="Nygaard S."/>
            <person name="Zhang G."/>
        </authorList>
    </citation>
    <scope>NUCLEOTIDE SEQUENCE</scope>
</reference>
<evidence type="ECO:0000256" key="6">
    <source>
        <dbReference type="SAM" id="SignalP"/>
    </source>
</evidence>